<feature type="compositionally biased region" description="Polar residues" evidence="1">
    <location>
        <begin position="68"/>
        <end position="80"/>
    </location>
</feature>
<accession>A0AAV4JS98</accession>
<feature type="region of interest" description="Disordered" evidence="1">
    <location>
        <begin position="1"/>
        <end position="97"/>
    </location>
</feature>
<sequence length="417" mass="44422">MRGVNNGLHVADHTLAETMELSESPPDVDDQDRAHLHRDSGNSAEPLTAVMAGSGLMSKTQDKKGVGSFSSSGALLSDMTTDTRPERKVIPNQNPVNSSVDVAGTAVTLSADTVSTAVPKTSDREAFAHSDTKDSSLLGRRTSDFTSSEGDRLDTLQAAIHSNTNIVSDLTTCDLLKTSSTNVDISDSVTGVTDKSVTENVKSSEPTSPSVLNNDSISDLAYDVKSVLPGESFSEHDKVSDSTADGDSNTGEKNAFFHKAASDEDSPLLRNSSLQDMEFSDPLHVGKIDTASDFSHSFTRDREDSIDEAAEEANPDFLTDFKLSGNDGQLDTAHDIPSDSLVIDNDSVTVPEIFASNNHKNPSNLDNRTVPDAEFDSYERPSCSADKVVYSNTAGVSGVRIYVAESDLCADNVSTLV</sequence>
<dbReference type="Proteomes" id="UP000762676">
    <property type="component" value="Unassembled WGS sequence"/>
</dbReference>
<dbReference type="EMBL" id="BMAT01003374">
    <property type="protein sequence ID" value="GFS24251.1"/>
    <property type="molecule type" value="Genomic_DNA"/>
</dbReference>
<reference evidence="2 3" key="1">
    <citation type="journal article" date="2021" name="Elife">
        <title>Chloroplast acquisition without the gene transfer in kleptoplastic sea slugs, Plakobranchus ocellatus.</title>
        <authorList>
            <person name="Maeda T."/>
            <person name="Takahashi S."/>
            <person name="Yoshida T."/>
            <person name="Shimamura S."/>
            <person name="Takaki Y."/>
            <person name="Nagai Y."/>
            <person name="Toyoda A."/>
            <person name="Suzuki Y."/>
            <person name="Arimoto A."/>
            <person name="Ishii H."/>
            <person name="Satoh N."/>
            <person name="Nishiyama T."/>
            <person name="Hasebe M."/>
            <person name="Maruyama T."/>
            <person name="Minagawa J."/>
            <person name="Obokata J."/>
            <person name="Shigenobu S."/>
        </authorList>
    </citation>
    <scope>NUCLEOTIDE SEQUENCE [LARGE SCALE GENOMIC DNA]</scope>
</reference>
<keyword evidence="3" id="KW-1185">Reference proteome</keyword>
<evidence type="ECO:0000313" key="2">
    <source>
        <dbReference type="EMBL" id="GFS24251.1"/>
    </source>
</evidence>
<feature type="region of interest" description="Disordered" evidence="1">
    <location>
        <begin position="232"/>
        <end position="253"/>
    </location>
</feature>
<protein>
    <submittedName>
        <fullName evidence="2">Uncharacterized protein</fullName>
    </submittedName>
</protein>
<feature type="compositionally biased region" description="Basic and acidic residues" evidence="1">
    <location>
        <begin position="31"/>
        <end position="40"/>
    </location>
</feature>
<organism evidence="2 3">
    <name type="scientific">Elysia marginata</name>
    <dbReference type="NCBI Taxonomy" id="1093978"/>
    <lineage>
        <taxon>Eukaryota</taxon>
        <taxon>Metazoa</taxon>
        <taxon>Spiralia</taxon>
        <taxon>Lophotrochozoa</taxon>
        <taxon>Mollusca</taxon>
        <taxon>Gastropoda</taxon>
        <taxon>Heterobranchia</taxon>
        <taxon>Euthyneura</taxon>
        <taxon>Panpulmonata</taxon>
        <taxon>Sacoglossa</taxon>
        <taxon>Placobranchoidea</taxon>
        <taxon>Plakobranchidae</taxon>
        <taxon>Elysia</taxon>
    </lineage>
</organism>
<feature type="region of interest" description="Disordered" evidence="1">
    <location>
        <begin position="191"/>
        <end position="215"/>
    </location>
</feature>
<comment type="caution">
    <text evidence="2">The sequence shown here is derived from an EMBL/GenBank/DDBJ whole genome shotgun (WGS) entry which is preliminary data.</text>
</comment>
<gene>
    <name evidence="2" type="ORF">ElyMa_001659000</name>
</gene>
<dbReference type="AlphaFoldDB" id="A0AAV4JS98"/>
<evidence type="ECO:0000313" key="3">
    <source>
        <dbReference type="Proteomes" id="UP000762676"/>
    </source>
</evidence>
<proteinExistence type="predicted"/>
<name>A0AAV4JS98_9GAST</name>
<evidence type="ECO:0000256" key="1">
    <source>
        <dbReference type="SAM" id="MobiDB-lite"/>
    </source>
</evidence>
<feature type="compositionally biased region" description="Polar residues" evidence="1">
    <location>
        <begin position="241"/>
        <end position="252"/>
    </location>
</feature>